<dbReference type="AlphaFoldDB" id="A0A8D8DVS8"/>
<evidence type="ECO:0000313" key="1">
    <source>
        <dbReference type="EMBL" id="CAG6517177.1"/>
    </source>
</evidence>
<proteinExistence type="predicted"/>
<organism evidence="1">
    <name type="scientific">Culex pipiens</name>
    <name type="common">House mosquito</name>
    <dbReference type="NCBI Taxonomy" id="7175"/>
    <lineage>
        <taxon>Eukaryota</taxon>
        <taxon>Metazoa</taxon>
        <taxon>Ecdysozoa</taxon>
        <taxon>Arthropoda</taxon>
        <taxon>Hexapoda</taxon>
        <taxon>Insecta</taxon>
        <taxon>Pterygota</taxon>
        <taxon>Neoptera</taxon>
        <taxon>Endopterygota</taxon>
        <taxon>Diptera</taxon>
        <taxon>Nematocera</taxon>
        <taxon>Culicoidea</taxon>
        <taxon>Culicidae</taxon>
        <taxon>Culicinae</taxon>
        <taxon>Culicini</taxon>
        <taxon>Culex</taxon>
        <taxon>Culex</taxon>
    </lineage>
</organism>
<accession>A0A8D8DVS8</accession>
<dbReference type="EMBL" id="HBUE01174970">
    <property type="protein sequence ID" value="CAG6517177.1"/>
    <property type="molecule type" value="Transcribed_RNA"/>
</dbReference>
<reference evidence="1" key="1">
    <citation type="submission" date="2021-05" db="EMBL/GenBank/DDBJ databases">
        <authorList>
            <person name="Alioto T."/>
            <person name="Alioto T."/>
            <person name="Gomez Garrido J."/>
        </authorList>
    </citation>
    <scope>NUCLEOTIDE SEQUENCE</scope>
</reference>
<protein>
    <submittedName>
        <fullName evidence="1">(northern house mosquito) hypothetical protein</fullName>
    </submittedName>
</protein>
<name>A0A8D8DVS8_CULPI</name>
<dbReference type="EMBL" id="HBUE01280494">
    <property type="protein sequence ID" value="CAG6568701.1"/>
    <property type="molecule type" value="Transcribed_RNA"/>
</dbReference>
<sequence length="135" mass="15723">MCDPPTFNRLQYLTKHNETVTISSFRPFFSASTCFFFQLISTKMIFTLCKVLNLTTAVPTPKRPSIRVRSLPSRALRRRGGFLVLLAVHGSGRRRRWPGKFGKFSTILFFLSLSQRTRNKRVYENWKYGRDRIAG</sequence>